<comment type="caution">
    <text evidence="3">The sequence shown here is derived from an EMBL/GenBank/DDBJ whole genome shotgun (WGS) entry which is preliminary data.</text>
</comment>
<evidence type="ECO:0000256" key="2">
    <source>
        <dbReference type="SAM" id="MobiDB-lite"/>
    </source>
</evidence>
<feature type="region of interest" description="Disordered" evidence="2">
    <location>
        <begin position="1"/>
        <end position="23"/>
    </location>
</feature>
<name>A0ABP7NK01_9ACTN</name>
<dbReference type="PANTHER" id="PTHR33449:SF1">
    <property type="entry name" value="NUCLEOID-ASSOCIATED PROTEIN YBAB"/>
    <property type="match status" value="1"/>
</dbReference>
<dbReference type="Pfam" id="PF02575">
    <property type="entry name" value="YbaB_DNA_bd"/>
    <property type="match status" value="1"/>
</dbReference>
<gene>
    <name evidence="3" type="ORF">GCM10022231_00450</name>
</gene>
<evidence type="ECO:0000313" key="4">
    <source>
        <dbReference type="Proteomes" id="UP001418444"/>
    </source>
</evidence>
<dbReference type="Gene3D" id="3.30.1310.10">
    <property type="entry name" value="Nucleoid-associated protein YbaB-like domain"/>
    <property type="match status" value="1"/>
</dbReference>
<dbReference type="EMBL" id="BAAAZW010000001">
    <property type="protein sequence ID" value="GAA3947488.1"/>
    <property type="molecule type" value="Genomic_DNA"/>
</dbReference>
<keyword evidence="4" id="KW-1185">Reference proteome</keyword>
<feature type="region of interest" description="Disordered" evidence="2">
    <location>
        <begin position="103"/>
        <end position="132"/>
    </location>
</feature>
<dbReference type="Proteomes" id="UP001418444">
    <property type="component" value="Unassembled WGS sequence"/>
</dbReference>
<dbReference type="InterPro" id="IPR004401">
    <property type="entry name" value="YbaB/EbfC"/>
</dbReference>
<evidence type="ECO:0000256" key="1">
    <source>
        <dbReference type="ARBA" id="ARBA00023125"/>
    </source>
</evidence>
<evidence type="ECO:0008006" key="5">
    <source>
        <dbReference type="Google" id="ProtNLM"/>
    </source>
</evidence>
<dbReference type="InterPro" id="IPR036894">
    <property type="entry name" value="YbaB-like_sf"/>
</dbReference>
<dbReference type="RefSeq" id="WP_344779385.1">
    <property type="nucleotide sequence ID" value="NZ_BAAAZW010000001.1"/>
</dbReference>
<evidence type="ECO:0000313" key="3">
    <source>
        <dbReference type="EMBL" id="GAA3947488.1"/>
    </source>
</evidence>
<dbReference type="PANTHER" id="PTHR33449">
    <property type="entry name" value="NUCLEOID-ASSOCIATED PROTEIN YBAB"/>
    <property type="match status" value="1"/>
</dbReference>
<organism evidence="3 4">
    <name type="scientific">Gordonia caeni</name>
    <dbReference type="NCBI Taxonomy" id="1007097"/>
    <lineage>
        <taxon>Bacteria</taxon>
        <taxon>Bacillati</taxon>
        <taxon>Actinomycetota</taxon>
        <taxon>Actinomycetes</taxon>
        <taxon>Mycobacteriales</taxon>
        <taxon>Gordoniaceae</taxon>
        <taxon>Gordonia</taxon>
    </lineage>
</organism>
<protein>
    <recommendedName>
        <fullName evidence="5">Nucleoid-associated protein</fullName>
    </recommendedName>
</protein>
<sequence length="132" mass="13026">MNDAFGAVPGFGDGSAAGGSPDRAQQIQEQLIEVQRQIAAAQVTGSAGGGVVTVAGNGIGEVTAVSISPDVDRDDLPALEGLVLDALADLAKSREALVARMVQPLSEAPDESGPGLPAGGPPLTADGLIDLS</sequence>
<proteinExistence type="predicted"/>
<keyword evidence="1" id="KW-0238">DNA-binding</keyword>
<reference evidence="4" key="1">
    <citation type="journal article" date="2019" name="Int. J. Syst. Evol. Microbiol.">
        <title>The Global Catalogue of Microorganisms (GCM) 10K type strain sequencing project: providing services to taxonomists for standard genome sequencing and annotation.</title>
        <authorList>
            <consortium name="The Broad Institute Genomics Platform"/>
            <consortium name="The Broad Institute Genome Sequencing Center for Infectious Disease"/>
            <person name="Wu L."/>
            <person name="Ma J."/>
        </authorList>
    </citation>
    <scope>NUCLEOTIDE SEQUENCE [LARGE SCALE GENOMIC DNA]</scope>
    <source>
        <strain evidence="4">JCM 16923</strain>
    </source>
</reference>
<accession>A0ABP7NK01</accession>
<dbReference type="SUPFAM" id="SSF82607">
    <property type="entry name" value="YbaB-like"/>
    <property type="match status" value="1"/>
</dbReference>